<dbReference type="RefSeq" id="WP_029719604.1">
    <property type="nucleotide sequence ID" value="NZ_JAJUIW010000008.1"/>
</dbReference>
<reference evidence="1 2" key="1">
    <citation type="submission" date="2014-06" db="EMBL/GenBank/DDBJ databases">
        <title>Saccharopolyspora rectivirgula DSM-43113 Genome sequencing.</title>
        <authorList>
            <person name="Barrera C."/>
            <person name="Millon L."/>
            <person name="Rognon B."/>
            <person name="Zaugg C."/>
            <person name="Monod M."/>
        </authorList>
    </citation>
    <scope>NUCLEOTIDE SEQUENCE [LARGE SCALE GENOMIC DNA]</scope>
    <source>
        <strain evidence="1 2">DSM 43113</strain>
    </source>
</reference>
<dbReference type="Pfam" id="PF11248">
    <property type="entry name" value="DUF3046"/>
    <property type="match status" value="1"/>
</dbReference>
<dbReference type="OrthoDB" id="3215033at2"/>
<evidence type="ECO:0000313" key="1">
    <source>
        <dbReference type="EMBL" id="KEI44273.1"/>
    </source>
</evidence>
<name>A0A073AWX8_9PSEU</name>
<dbReference type="eggNOG" id="ENOG50339KE">
    <property type="taxonomic scope" value="Bacteria"/>
</dbReference>
<evidence type="ECO:0008006" key="3">
    <source>
        <dbReference type="Google" id="ProtNLM"/>
    </source>
</evidence>
<dbReference type="InterPro" id="IPR021408">
    <property type="entry name" value="DUF3046"/>
</dbReference>
<dbReference type="Proteomes" id="UP000031419">
    <property type="component" value="Unassembled WGS sequence"/>
</dbReference>
<dbReference type="STRING" id="28042.GU90_11100"/>
<keyword evidence="2" id="KW-1185">Reference proteome</keyword>
<organism evidence="1 2">
    <name type="scientific">Saccharopolyspora rectivirgula</name>
    <dbReference type="NCBI Taxonomy" id="28042"/>
    <lineage>
        <taxon>Bacteria</taxon>
        <taxon>Bacillati</taxon>
        <taxon>Actinomycetota</taxon>
        <taxon>Actinomycetes</taxon>
        <taxon>Pseudonocardiales</taxon>
        <taxon>Pseudonocardiaceae</taxon>
        <taxon>Saccharopolyspora</taxon>
    </lineage>
</organism>
<protein>
    <recommendedName>
        <fullName evidence="3">Signal transduction histidine kinase</fullName>
    </recommendedName>
</protein>
<accession>A0A073AWX8</accession>
<dbReference type="AlphaFoldDB" id="A0A073AWX8"/>
<comment type="caution">
    <text evidence="1">The sequence shown here is derived from an EMBL/GenBank/DDBJ whole genome shotgun (WGS) entry which is preliminary data.</text>
</comment>
<gene>
    <name evidence="1" type="ORF">GU90_11100</name>
</gene>
<sequence length="64" mass="7441">MRHTVFRRRMAEEFGRVRAEMLAQDHVMSALGGRTVNEALEAGVPPKEVWLAVCETFEVPWERR</sequence>
<proteinExistence type="predicted"/>
<evidence type="ECO:0000313" key="2">
    <source>
        <dbReference type="Proteomes" id="UP000031419"/>
    </source>
</evidence>
<dbReference type="EMBL" id="JNVU01000028">
    <property type="protein sequence ID" value="KEI44273.1"/>
    <property type="molecule type" value="Genomic_DNA"/>
</dbReference>